<dbReference type="OrthoDB" id="1494057at2"/>
<proteinExistence type="inferred from homology"/>
<dbReference type="AlphaFoldDB" id="A0A415GNZ4"/>
<reference evidence="3 4" key="1">
    <citation type="submission" date="2018-08" db="EMBL/GenBank/DDBJ databases">
        <title>A genome reference for cultivated species of the human gut microbiota.</title>
        <authorList>
            <person name="Zou Y."/>
            <person name="Xue W."/>
            <person name="Luo G."/>
        </authorList>
    </citation>
    <scope>NUCLEOTIDE SEQUENCE [LARGE SCALE GENOMIC DNA]</scope>
    <source>
        <strain evidence="3 4">AF42-9</strain>
    </source>
</reference>
<organism evidence="3 4">
    <name type="scientific">Leyella stercorea</name>
    <dbReference type="NCBI Taxonomy" id="363265"/>
    <lineage>
        <taxon>Bacteria</taxon>
        <taxon>Pseudomonadati</taxon>
        <taxon>Bacteroidota</taxon>
        <taxon>Bacteroidia</taxon>
        <taxon>Bacteroidales</taxon>
        <taxon>Prevotellaceae</taxon>
        <taxon>Leyella</taxon>
    </lineage>
</organism>
<dbReference type="PANTHER" id="PTHR36565:SF1">
    <property type="entry name" value="UPF0332 PROTEIN TM_1000"/>
    <property type="match status" value="1"/>
</dbReference>
<dbReference type="Proteomes" id="UP000286598">
    <property type="component" value="Unassembled WGS sequence"/>
</dbReference>
<keyword evidence="4" id="KW-1185">Reference proteome</keyword>
<comment type="similarity">
    <text evidence="1">Belongs to the UPF0332 family.</text>
</comment>
<protein>
    <submittedName>
        <fullName evidence="3">HEPN domain-containing protein</fullName>
    </submittedName>
</protein>
<dbReference type="RefSeq" id="WP_007900603.1">
    <property type="nucleotide sequence ID" value="NZ_CATXCZ010000002.1"/>
</dbReference>
<dbReference type="Gene3D" id="1.20.120.330">
    <property type="entry name" value="Nucleotidyltransferases domain 2"/>
    <property type="match status" value="1"/>
</dbReference>
<evidence type="ECO:0000259" key="2">
    <source>
        <dbReference type="Pfam" id="PF05168"/>
    </source>
</evidence>
<name>A0A415GNZ4_9BACT</name>
<comment type="caution">
    <text evidence="3">The sequence shown here is derived from an EMBL/GenBank/DDBJ whole genome shotgun (WGS) entry which is preliminary data.</text>
</comment>
<dbReference type="Pfam" id="PF05168">
    <property type="entry name" value="HEPN"/>
    <property type="match status" value="1"/>
</dbReference>
<gene>
    <name evidence="3" type="ORF">DW060_04610</name>
</gene>
<evidence type="ECO:0000313" key="4">
    <source>
        <dbReference type="Proteomes" id="UP000286598"/>
    </source>
</evidence>
<dbReference type="GeneID" id="78337414"/>
<evidence type="ECO:0000256" key="1">
    <source>
        <dbReference type="ARBA" id="ARBA00038248"/>
    </source>
</evidence>
<sequence length="132" mass="15627">MLETEMRRNVIAYRIEKSRKSLEEAREISKLRYWNLTGNRLYYSVFHMASALLLDKGFTAKTHAGVIHLIGEKFVATGLLDRSYGRLFSRLYELRQSGDYDDMYDATEEEVMPYFDRVESFVSEMERLITFK</sequence>
<accession>A0A415GNZ4</accession>
<dbReference type="InterPro" id="IPR052226">
    <property type="entry name" value="UPF0332_toxin"/>
</dbReference>
<dbReference type="EMBL" id="QRNO01000016">
    <property type="protein sequence ID" value="RHK51423.1"/>
    <property type="molecule type" value="Genomic_DNA"/>
</dbReference>
<dbReference type="PANTHER" id="PTHR36565">
    <property type="entry name" value="UPF0332 PROTEIN TM_1000"/>
    <property type="match status" value="1"/>
</dbReference>
<dbReference type="InterPro" id="IPR007842">
    <property type="entry name" value="HEPN_dom"/>
</dbReference>
<feature type="domain" description="HEPN" evidence="2">
    <location>
        <begin position="13"/>
        <end position="127"/>
    </location>
</feature>
<evidence type="ECO:0000313" key="3">
    <source>
        <dbReference type="EMBL" id="RHK51423.1"/>
    </source>
</evidence>